<keyword evidence="2" id="KW-0472">Membrane</keyword>
<keyword evidence="3" id="KW-0732">Signal</keyword>
<evidence type="ECO:0000259" key="4">
    <source>
        <dbReference type="Pfam" id="PF08341"/>
    </source>
</evidence>
<dbReference type="InterPro" id="IPR023849">
    <property type="entry name" value="TQXA_dom"/>
</dbReference>
<gene>
    <name evidence="6" type="ORF">FNX44_011580</name>
    <name evidence="5" type="ORF">H3147_13920</name>
</gene>
<evidence type="ECO:0000313" key="6">
    <source>
        <dbReference type="EMBL" id="MQS02507.1"/>
    </source>
</evidence>
<keyword evidence="7" id="KW-1185">Reference proteome</keyword>
<keyword evidence="2" id="KW-0812">Transmembrane</keyword>
<dbReference type="Proteomes" id="UP000320857">
    <property type="component" value="Unassembled WGS sequence"/>
</dbReference>
<dbReference type="AlphaFoldDB" id="A0A5P0YSD3"/>
<dbReference type="EMBL" id="JABJXA010000072">
    <property type="protein sequence ID" value="MBB1259921.1"/>
    <property type="molecule type" value="Genomic_DNA"/>
</dbReference>
<dbReference type="OrthoDB" id="2676146at2"/>
<evidence type="ECO:0000313" key="8">
    <source>
        <dbReference type="Proteomes" id="UP000517765"/>
    </source>
</evidence>
<dbReference type="Pfam" id="PF08341">
    <property type="entry name" value="TED"/>
    <property type="match status" value="1"/>
</dbReference>
<sequence length="492" mass="49593">MIAIRGRAAIARRVVRGVVVASGLAVATGTAAVAAPVPPAQSAAAGPAGGVVATLEGLRVYDRAIVVEDGERVETGAGLSEMSVNGGGSLQTYGVDLHTPTQEQAQYRETAWGASPLHGNPDAGRIRWIVENSYPQVNDLTALAKKAGTGRLTPQTAAAGTQVAIWRYSDGAQVEAVDKGAQKLADYLYKAAERRAEPRASLALLPVAVSGPPGGRLGPVTVRTSGQAVSLSPAPNAERQGVRVVDERGEEIRSVADGGRFWFDVPEDAEGGSTELTVQAAATVPVGRTLTGAGESTAAQVLAGSSDSTITATVVAHWAATGPLPAVTAVDSCAEGGVVLQVSNAGDEEYAFTLGEREYRVPAGGLERVIVPVAEDQPYRIMLTGPNGYSPTFAGVLDCATKSVAPVADDGLTVHSGPVTVGGVGGEPNLAETGSSGNVPLVLSIAGGLLVVGAVALLMVRRSKPSPASTPEPGPASGEESGPGASGGAGDR</sequence>
<dbReference type="RefSeq" id="WP_143647962.1">
    <property type="nucleotide sequence ID" value="NZ_JABJXA010000072.1"/>
</dbReference>
<feature type="transmembrane region" description="Helical" evidence="2">
    <location>
        <begin position="439"/>
        <end position="460"/>
    </location>
</feature>
<reference evidence="8" key="2">
    <citation type="submission" date="2020-05" db="EMBL/GenBank/DDBJ databases">
        <title>Classification of alakaliphilic streptomycetes isolated from an alkaline soil next to Lonar Crater, India and a proposal for the recognition of Streptomyces alkaliterrae sp. nov.</title>
        <authorList>
            <person name="Golinska P."/>
        </authorList>
    </citation>
    <scope>NUCLEOTIDE SEQUENCE [LARGE SCALE GENOMIC DNA]</scope>
    <source>
        <strain evidence="8">OF8</strain>
    </source>
</reference>
<proteinExistence type="predicted"/>
<dbReference type="InterPro" id="IPR013552">
    <property type="entry name" value="Thioester_dom"/>
</dbReference>
<reference evidence="6 7" key="1">
    <citation type="submission" date="2019-10" db="EMBL/GenBank/DDBJ databases">
        <title>Streptomyces sp. nov., a novel actinobacterium isolated from alkaline environment.</title>
        <authorList>
            <person name="Golinska P."/>
        </authorList>
    </citation>
    <scope>NUCLEOTIDE SEQUENCE [LARGE SCALE GENOMIC DNA]</scope>
    <source>
        <strain evidence="6 7">OF1</strain>
    </source>
</reference>
<dbReference type="EMBL" id="VJYK02000095">
    <property type="protein sequence ID" value="MQS02507.1"/>
    <property type="molecule type" value="Genomic_DNA"/>
</dbReference>
<evidence type="ECO:0000256" key="1">
    <source>
        <dbReference type="SAM" id="MobiDB-lite"/>
    </source>
</evidence>
<feature type="region of interest" description="Disordered" evidence="1">
    <location>
        <begin position="463"/>
        <end position="492"/>
    </location>
</feature>
<feature type="domain" description="Thioester" evidence="4">
    <location>
        <begin position="92"/>
        <end position="193"/>
    </location>
</feature>
<dbReference type="NCBIfam" id="TIGR03934">
    <property type="entry name" value="TQXA_dom"/>
    <property type="match status" value="1"/>
</dbReference>
<protein>
    <submittedName>
        <fullName evidence="6">TQXA domain-containing protein</fullName>
    </submittedName>
</protein>
<evidence type="ECO:0000313" key="5">
    <source>
        <dbReference type="EMBL" id="MBB1259921.1"/>
    </source>
</evidence>
<accession>A0A5P0YSD3</accession>
<feature type="chain" id="PRO_5038308158" evidence="3">
    <location>
        <begin position="28"/>
        <end position="492"/>
    </location>
</feature>
<organism evidence="6 7">
    <name type="scientific">Streptomyces alkaliterrae</name>
    <dbReference type="NCBI Taxonomy" id="2213162"/>
    <lineage>
        <taxon>Bacteria</taxon>
        <taxon>Bacillati</taxon>
        <taxon>Actinomycetota</taxon>
        <taxon>Actinomycetes</taxon>
        <taxon>Kitasatosporales</taxon>
        <taxon>Streptomycetaceae</taxon>
        <taxon>Streptomyces</taxon>
    </lineage>
</organism>
<reference evidence="5" key="3">
    <citation type="journal article" name="Syst. Appl. Microbiol.">
        <title>Streptomyces alkaliterrae sp. nov., isolated from an alkaline soil, and emended descriptions of Streptomyces alkaliphilus, Streptomyces calidiresistens and Streptomyces durbertensis.</title>
        <authorList>
            <person name="Swiecimska M."/>
            <person name="Golinska P."/>
            <person name="Nouioui I."/>
            <person name="Wypij M."/>
            <person name="Rai M."/>
            <person name="Sangal V."/>
            <person name="Goodfellow M."/>
        </authorList>
    </citation>
    <scope>NUCLEOTIDE SEQUENCE</scope>
    <source>
        <strain evidence="5">OF8</strain>
    </source>
</reference>
<dbReference type="Gene3D" id="1.10.150.480">
    <property type="match status" value="1"/>
</dbReference>
<name>A0A5P0YSD3_9ACTN</name>
<evidence type="ECO:0000256" key="3">
    <source>
        <dbReference type="SAM" id="SignalP"/>
    </source>
</evidence>
<evidence type="ECO:0000256" key="2">
    <source>
        <dbReference type="SAM" id="Phobius"/>
    </source>
</evidence>
<comment type="caution">
    <text evidence="6">The sequence shown here is derived from an EMBL/GenBank/DDBJ whole genome shotgun (WGS) entry which is preliminary data.</text>
</comment>
<evidence type="ECO:0000313" key="7">
    <source>
        <dbReference type="Proteomes" id="UP000320857"/>
    </source>
</evidence>
<keyword evidence="2" id="KW-1133">Transmembrane helix</keyword>
<dbReference type="Proteomes" id="UP000517765">
    <property type="component" value="Unassembled WGS sequence"/>
</dbReference>
<feature type="signal peptide" evidence="3">
    <location>
        <begin position="1"/>
        <end position="27"/>
    </location>
</feature>